<comment type="caution">
    <text evidence="1">The sequence shown here is derived from an EMBL/GenBank/DDBJ whole genome shotgun (WGS) entry which is preliminary data.</text>
</comment>
<organism evidence="1 2">
    <name type="scientific">Occultella glacieicola</name>
    <dbReference type="NCBI Taxonomy" id="2518684"/>
    <lineage>
        <taxon>Bacteria</taxon>
        <taxon>Bacillati</taxon>
        <taxon>Actinomycetota</taxon>
        <taxon>Actinomycetes</taxon>
        <taxon>Micrococcales</taxon>
        <taxon>Ruaniaceae</taxon>
        <taxon>Occultella</taxon>
    </lineage>
</organism>
<gene>
    <name evidence="1" type="ORF">EXU48_13400</name>
</gene>
<name>A0ABY2E2T7_9MICO</name>
<reference evidence="1 2" key="1">
    <citation type="submission" date="2019-03" db="EMBL/GenBank/DDBJ databases">
        <title>Genomic features of bacteria from cold environments.</title>
        <authorList>
            <person name="Shen L."/>
        </authorList>
    </citation>
    <scope>NUCLEOTIDE SEQUENCE [LARGE SCALE GENOMIC DNA]</scope>
    <source>
        <strain evidence="2">T3246-1</strain>
    </source>
</reference>
<evidence type="ECO:0000313" key="2">
    <source>
        <dbReference type="Proteomes" id="UP000504882"/>
    </source>
</evidence>
<dbReference type="EMBL" id="SMNA01000006">
    <property type="protein sequence ID" value="TDE92539.1"/>
    <property type="molecule type" value="Genomic_DNA"/>
</dbReference>
<dbReference type="Proteomes" id="UP000504882">
    <property type="component" value="Unassembled WGS sequence"/>
</dbReference>
<accession>A0ABY2E2T7</accession>
<sequence>MDDRAYFELGDEELTSFQLSFLAALRDLLDGRLRPYCAGFGDDALLVALDVDAPEVALVNVGLELRGNQLRGDRISVHDRSSFPPTPTRDGFVLEGDPRELAARGCELLTTYARRPVVLHEWLHRRKVYATCHLFEDTGERLAQMYRGDWAPRGLEAKLVAKGFVNDGGWVQIAGLGKPDRVTLVRGTR</sequence>
<evidence type="ECO:0000313" key="1">
    <source>
        <dbReference type="EMBL" id="TDE92539.1"/>
    </source>
</evidence>
<protein>
    <recommendedName>
        <fullName evidence="3">Class I SAM-dependent methyltransferase</fullName>
    </recommendedName>
</protein>
<evidence type="ECO:0008006" key="3">
    <source>
        <dbReference type="Google" id="ProtNLM"/>
    </source>
</evidence>
<dbReference type="RefSeq" id="WP_133108169.1">
    <property type="nucleotide sequence ID" value="NZ_SMNA01000006.1"/>
</dbReference>
<proteinExistence type="predicted"/>
<keyword evidence="2" id="KW-1185">Reference proteome</keyword>